<evidence type="ECO:0000313" key="2">
    <source>
        <dbReference type="Proteomes" id="UP000573729"/>
    </source>
</evidence>
<name>A0A7W7BUQ0_9MICO</name>
<comment type="caution">
    <text evidence="1">The sequence shown here is derived from an EMBL/GenBank/DDBJ whole genome shotgun (WGS) entry which is preliminary data.</text>
</comment>
<accession>A0A7W7BUQ0</accession>
<gene>
    <name evidence="1" type="ORF">BKA24_002840</name>
</gene>
<dbReference type="EMBL" id="JACHMD010000001">
    <property type="protein sequence ID" value="MBB4668131.1"/>
    <property type="molecule type" value="Genomic_DNA"/>
</dbReference>
<protein>
    <submittedName>
        <fullName evidence="1">Uncharacterized protein</fullName>
    </submittedName>
</protein>
<proteinExistence type="predicted"/>
<dbReference type="Proteomes" id="UP000573729">
    <property type="component" value="Unassembled WGS sequence"/>
</dbReference>
<reference evidence="1 2" key="1">
    <citation type="submission" date="2020-08" db="EMBL/GenBank/DDBJ databases">
        <title>Sequencing the genomes of 1000 actinobacteria strains.</title>
        <authorList>
            <person name="Klenk H.-P."/>
        </authorList>
    </citation>
    <scope>NUCLEOTIDE SEQUENCE [LARGE SCALE GENOMIC DNA]</scope>
    <source>
        <strain evidence="1 2">DSM 24947</strain>
    </source>
</reference>
<organism evidence="1 2">
    <name type="scientific">Microbacterium marinum</name>
    <dbReference type="NCBI Taxonomy" id="421115"/>
    <lineage>
        <taxon>Bacteria</taxon>
        <taxon>Bacillati</taxon>
        <taxon>Actinomycetota</taxon>
        <taxon>Actinomycetes</taxon>
        <taxon>Micrococcales</taxon>
        <taxon>Microbacteriaceae</taxon>
        <taxon>Microbacterium</taxon>
    </lineage>
</organism>
<dbReference type="RefSeq" id="WP_184219671.1">
    <property type="nucleotide sequence ID" value="NZ_JACHMD010000001.1"/>
</dbReference>
<evidence type="ECO:0000313" key="1">
    <source>
        <dbReference type="EMBL" id="MBB4668131.1"/>
    </source>
</evidence>
<sequence>MDGGFFDGHVAIRIDEIQRVREDSSFESAFARTQPEWPPAQPHGSRDLDLDTTPGLLASLTSSGQLFGIERSKKYDATWIGVLDEVSPPWLYMLEVRPDATWHDVPYGYRLRTITLVFVGTHYLRGLSAVAEPAPITS</sequence>
<keyword evidence="2" id="KW-1185">Reference proteome</keyword>
<dbReference type="AlphaFoldDB" id="A0A7W7BUQ0"/>